<proteinExistence type="predicted"/>
<organism evidence="2 3">
    <name type="scientific">Homarus americanus</name>
    <name type="common">American lobster</name>
    <dbReference type="NCBI Taxonomy" id="6706"/>
    <lineage>
        <taxon>Eukaryota</taxon>
        <taxon>Metazoa</taxon>
        <taxon>Ecdysozoa</taxon>
        <taxon>Arthropoda</taxon>
        <taxon>Crustacea</taxon>
        <taxon>Multicrustacea</taxon>
        <taxon>Malacostraca</taxon>
        <taxon>Eumalacostraca</taxon>
        <taxon>Eucarida</taxon>
        <taxon>Decapoda</taxon>
        <taxon>Pleocyemata</taxon>
        <taxon>Astacidea</taxon>
        <taxon>Nephropoidea</taxon>
        <taxon>Nephropidae</taxon>
        <taxon>Homarus</taxon>
    </lineage>
</organism>
<dbReference type="AlphaFoldDB" id="A0A8J5K4I3"/>
<gene>
    <name evidence="2" type="ORF">Hamer_G005187</name>
</gene>
<accession>A0A8J5K4I3</accession>
<sequence length="186" mass="19611">MAQCTSTGGPAGTSPTSTVASPGQHHRSGDEHSPHVVVIAGPIPSPQSNGNLQGVGAGLLYPALPQQAQAAGHPPAPPAAQGKASMGMSPIKFRAWAFSIATYSNRCNWPQALAAGYVLLLCETEVQCIDARVNKCVYDNLMVEEAIRAVESVVVSPKCFVGAWADFFAYTQEPGDNVSRYVVRCR</sequence>
<feature type="compositionally biased region" description="Low complexity" evidence="1">
    <location>
        <begin position="1"/>
        <end position="18"/>
    </location>
</feature>
<dbReference type="Proteomes" id="UP000747542">
    <property type="component" value="Unassembled WGS sequence"/>
</dbReference>
<protein>
    <submittedName>
        <fullName evidence="2">Uncharacterized protein</fullName>
    </submittedName>
</protein>
<evidence type="ECO:0000256" key="1">
    <source>
        <dbReference type="SAM" id="MobiDB-lite"/>
    </source>
</evidence>
<feature type="region of interest" description="Disordered" evidence="1">
    <location>
        <begin position="1"/>
        <end position="32"/>
    </location>
</feature>
<evidence type="ECO:0000313" key="2">
    <source>
        <dbReference type="EMBL" id="KAG7164769.1"/>
    </source>
</evidence>
<keyword evidence="3" id="KW-1185">Reference proteome</keyword>
<comment type="caution">
    <text evidence="2">The sequence shown here is derived from an EMBL/GenBank/DDBJ whole genome shotgun (WGS) entry which is preliminary data.</text>
</comment>
<name>A0A8J5K4I3_HOMAM</name>
<reference evidence="2" key="1">
    <citation type="journal article" date="2021" name="Sci. Adv.">
        <title>The American lobster genome reveals insights on longevity, neural, and immune adaptations.</title>
        <authorList>
            <person name="Polinski J.M."/>
            <person name="Zimin A.V."/>
            <person name="Clark K.F."/>
            <person name="Kohn A.B."/>
            <person name="Sadowski N."/>
            <person name="Timp W."/>
            <person name="Ptitsyn A."/>
            <person name="Khanna P."/>
            <person name="Romanova D.Y."/>
            <person name="Williams P."/>
            <person name="Greenwood S.J."/>
            <person name="Moroz L.L."/>
            <person name="Walt D.R."/>
            <person name="Bodnar A.G."/>
        </authorList>
    </citation>
    <scope>NUCLEOTIDE SEQUENCE</scope>
    <source>
        <strain evidence="2">GMGI-L3</strain>
    </source>
</reference>
<evidence type="ECO:0000313" key="3">
    <source>
        <dbReference type="Proteomes" id="UP000747542"/>
    </source>
</evidence>
<dbReference type="EMBL" id="JAHLQT010024959">
    <property type="protein sequence ID" value="KAG7164769.1"/>
    <property type="molecule type" value="Genomic_DNA"/>
</dbReference>